<evidence type="ECO:0000313" key="8">
    <source>
        <dbReference type="EMBL" id="GIH15148.1"/>
    </source>
</evidence>
<dbReference type="AlphaFoldDB" id="A0A8J3VR85"/>
<feature type="domain" description="Glycoside hydrolase family 2 catalytic" evidence="6">
    <location>
        <begin position="413"/>
        <end position="682"/>
    </location>
</feature>
<dbReference type="GO" id="GO:0004553">
    <property type="term" value="F:hydrolase activity, hydrolyzing O-glycosyl compounds"/>
    <property type="evidence" value="ECO:0007669"/>
    <property type="project" value="InterPro"/>
</dbReference>
<dbReference type="InterPro" id="IPR006103">
    <property type="entry name" value="Glyco_hydro_2_cat"/>
</dbReference>
<feature type="region of interest" description="Disordered" evidence="4">
    <location>
        <begin position="59"/>
        <end position="84"/>
    </location>
</feature>
<evidence type="ECO:0000259" key="6">
    <source>
        <dbReference type="Pfam" id="PF02836"/>
    </source>
</evidence>
<keyword evidence="3" id="KW-0326">Glycosidase</keyword>
<dbReference type="Gene3D" id="2.60.120.260">
    <property type="entry name" value="Galactose-binding domain-like"/>
    <property type="match status" value="1"/>
</dbReference>
<protein>
    <submittedName>
        <fullName evidence="8">Beta-glucuronidase</fullName>
    </submittedName>
</protein>
<evidence type="ECO:0000256" key="4">
    <source>
        <dbReference type="SAM" id="MobiDB-lite"/>
    </source>
</evidence>
<dbReference type="PRINTS" id="PR00132">
    <property type="entry name" value="GLHYDRLASE2"/>
</dbReference>
<dbReference type="Gene3D" id="2.60.40.10">
    <property type="entry name" value="Immunoglobulins"/>
    <property type="match status" value="1"/>
</dbReference>
<dbReference type="Gene3D" id="3.20.20.80">
    <property type="entry name" value="Glycosidases"/>
    <property type="match status" value="1"/>
</dbReference>
<dbReference type="InterPro" id="IPR006104">
    <property type="entry name" value="Glyco_hydro_2_N"/>
</dbReference>
<evidence type="ECO:0000313" key="9">
    <source>
        <dbReference type="Proteomes" id="UP000642748"/>
    </source>
</evidence>
<feature type="compositionally biased region" description="Low complexity" evidence="4">
    <location>
        <begin position="59"/>
        <end position="79"/>
    </location>
</feature>
<proteinExistence type="inferred from homology"/>
<dbReference type="EMBL" id="BONZ01000031">
    <property type="protein sequence ID" value="GIH15148.1"/>
    <property type="molecule type" value="Genomic_DNA"/>
</dbReference>
<dbReference type="InterPro" id="IPR013783">
    <property type="entry name" value="Ig-like_fold"/>
</dbReference>
<dbReference type="InterPro" id="IPR006101">
    <property type="entry name" value="Glyco_hydro_2"/>
</dbReference>
<keyword evidence="2" id="KW-0378">Hydrolase</keyword>
<evidence type="ECO:0000256" key="1">
    <source>
        <dbReference type="ARBA" id="ARBA00007401"/>
    </source>
</evidence>
<dbReference type="Proteomes" id="UP000642748">
    <property type="component" value="Unassembled WGS sequence"/>
</dbReference>
<dbReference type="InterPro" id="IPR006102">
    <property type="entry name" value="Ig-like_GH2"/>
</dbReference>
<dbReference type="InterPro" id="IPR008979">
    <property type="entry name" value="Galactose-bd-like_sf"/>
</dbReference>
<organism evidence="8 9">
    <name type="scientific">Rugosimonospora africana</name>
    <dbReference type="NCBI Taxonomy" id="556532"/>
    <lineage>
        <taxon>Bacteria</taxon>
        <taxon>Bacillati</taxon>
        <taxon>Actinomycetota</taxon>
        <taxon>Actinomycetes</taxon>
        <taxon>Micromonosporales</taxon>
        <taxon>Micromonosporaceae</taxon>
        <taxon>Rugosimonospora</taxon>
    </lineage>
</organism>
<feature type="domain" description="Glycosyl hydrolases family 2 sugar binding" evidence="7">
    <location>
        <begin position="124"/>
        <end position="298"/>
    </location>
</feature>
<sequence length="708" mass="76861">MNGTSPPTAHDHPGRRFGSPDLPRRSGKRRSGKRRAASRAAAAVFAAGLLAGVLAGPAEGATTDQSPAAAGTRAAGPPAVFTSEPAGTEVRDLAQTSVVYQYGQPVPAFDGWNTHETTRRYAPLDGTWKFRFDPGDVGLSEGWQNGTDTSQWNDISVPSAWDLLDTPNFASMDGSSFGTGTAFRDGFAWYRRAVPVPGDWAGRLVRLMSLGANYRADIWVNGRYLGTHEGGHTPFAVPVGDALRAGQTNTVTIRVLRSASFTDYVSGGTPVTNDTAIPYKPVDYWPYAGLTRSLWLEAVPRSTIGKVLTSLAPDGRLRATAVVQNDGAATLHGTVTLDPGAGTGGRPCRVPVALAGRSATTVTCLIPVPTAGRWSTATPRMYTLLARLSEGGTGREVDRLHTRYGLRTIDTAGSQIQVNDQPVLLKGVNWHEETAAHGSAMTVADYDRELGQVLDLHANFIRDSVYNRHPYVYDWADEHGVFVMDDIDTMWLNVPQEKLQTEQYGLSRALALMMAWNQANHPSVLLWGLQNESEIDGNGAPVYRAWIAQLKAAVNQVDPQHRPVTWASSTSNDPAFDLADVIGFNEYFGYFYGKDSDLGPTLDTVHGRYPGKPILITENGTWSIAGTHGPATQEGTEEWQAASLKAHWDQVVSRRAFTAGYTFWVLKDYKERDGYNQEYNGISVMGLTTFDGTTRKLAYGAFRDLSAG</sequence>
<dbReference type="PANTHER" id="PTHR42732:SF1">
    <property type="entry name" value="BETA-MANNOSIDASE"/>
    <property type="match status" value="1"/>
</dbReference>
<dbReference type="RefSeq" id="WP_203918789.1">
    <property type="nucleotide sequence ID" value="NZ_BONZ01000031.1"/>
</dbReference>
<evidence type="ECO:0000256" key="3">
    <source>
        <dbReference type="ARBA" id="ARBA00023295"/>
    </source>
</evidence>
<dbReference type="SUPFAM" id="SSF51445">
    <property type="entry name" value="(Trans)glycosidases"/>
    <property type="match status" value="1"/>
</dbReference>
<gene>
    <name evidence="8" type="primary">uidA</name>
    <name evidence="8" type="ORF">Raf01_33200</name>
</gene>
<name>A0A8J3VR85_9ACTN</name>
<dbReference type="SUPFAM" id="SSF49303">
    <property type="entry name" value="beta-Galactosidase/glucuronidase domain"/>
    <property type="match status" value="1"/>
</dbReference>
<dbReference type="Pfam" id="PF02836">
    <property type="entry name" value="Glyco_hydro_2_C"/>
    <property type="match status" value="1"/>
</dbReference>
<dbReference type="InterPro" id="IPR036156">
    <property type="entry name" value="Beta-gal/glucu_dom_sf"/>
</dbReference>
<keyword evidence="9" id="KW-1185">Reference proteome</keyword>
<dbReference type="PANTHER" id="PTHR42732">
    <property type="entry name" value="BETA-GALACTOSIDASE"/>
    <property type="match status" value="1"/>
</dbReference>
<comment type="caution">
    <text evidence="8">The sequence shown here is derived from an EMBL/GenBank/DDBJ whole genome shotgun (WGS) entry which is preliminary data.</text>
</comment>
<evidence type="ECO:0000259" key="5">
    <source>
        <dbReference type="Pfam" id="PF00703"/>
    </source>
</evidence>
<feature type="compositionally biased region" description="Basic residues" evidence="4">
    <location>
        <begin position="25"/>
        <end position="36"/>
    </location>
</feature>
<reference evidence="8" key="1">
    <citation type="submission" date="2021-01" db="EMBL/GenBank/DDBJ databases">
        <title>Whole genome shotgun sequence of Rugosimonospora africana NBRC 104875.</title>
        <authorList>
            <person name="Komaki H."/>
            <person name="Tamura T."/>
        </authorList>
    </citation>
    <scope>NUCLEOTIDE SEQUENCE</scope>
    <source>
        <strain evidence="8">NBRC 104875</strain>
    </source>
</reference>
<accession>A0A8J3VR85</accession>
<dbReference type="GO" id="GO:0005975">
    <property type="term" value="P:carbohydrate metabolic process"/>
    <property type="evidence" value="ECO:0007669"/>
    <property type="project" value="InterPro"/>
</dbReference>
<dbReference type="InterPro" id="IPR017853">
    <property type="entry name" value="GH"/>
</dbReference>
<dbReference type="Pfam" id="PF02837">
    <property type="entry name" value="Glyco_hydro_2_N"/>
    <property type="match status" value="1"/>
</dbReference>
<comment type="similarity">
    <text evidence="1">Belongs to the glycosyl hydrolase 2 family.</text>
</comment>
<dbReference type="SUPFAM" id="SSF49785">
    <property type="entry name" value="Galactose-binding domain-like"/>
    <property type="match status" value="1"/>
</dbReference>
<evidence type="ECO:0000256" key="2">
    <source>
        <dbReference type="ARBA" id="ARBA00022801"/>
    </source>
</evidence>
<evidence type="ECO:0000259" key="7">
    <source>
        <dbReference type="Pfam" id="PF02837"/>
    </source>
</evidence>
<dbReference type="InterPro" id="IPR051913">
    <property type="entry name" value="GH2_Domain-Containing"/>
</dbReference>
<feature type="domain" description="Glycoside hydrolase family 2 immunoglobulin-like beta-sandwich" evidence="5">
    <location>
        <begin position="314"/>
        <end position="407"/>
    </location>
</feature>
<dbReference type="Pfam" id="PF00703">
    <property type="entry name" value="Glyco_hydro_2"/>
    <property type="match status" value="1"/>
</dbReference>
<feature type="region of interest" description="Disordered" evidence="4">
    <location>
        <begin position="1"/>
        <end position="36"/>
    </location>
</feature>